<organism evidence="2 3">
    <name type="scientific">Flavobacterium cerinum</name>
    <dbReference type="NCBI Taxonomy" id="2502784"/>
    <lineage>
        <taxon>Bacteria</taxon>
        <taxon>Pseudomonadati</taxon>
        <taxon>Bacteroidota</taxon>
        <taxon>Flavobacteriia</taxon>
        <taxon>Flavobacteriales</taxon>
        <taxon>Flavobacteriaceae</taxon>
        <taxon>Flavobacterium</taxon>
    </lineage>
</organism>
<feature type="coiled-coil region" evidence="1">
    <location>
        <begin position="67"/>
        <end position="94"/>
    </location>
</feature>
<sequence length="268" mass="30409">MGQAAGAMGTFRLAAGAIEISSGAVSAMVKLSGTKNEFALALQKHLLYLELVALSGEISIAIRNRLKSSAREVLEKHLDELEELKSAAKNADEAKEIDEIIEHLKSLSDDLYIPNKLIKQEIRFHKDVKYEISIYTKKIEWRFLDLERAKNQRMELDDYFFISFDFRIPDELLGKGFGKHFLEESFSAFKNQIKGAKASWTEFSIYPGGSSLGYKQFWKIYDQTGDPVKAVKETDFFKIVDKKGINKLNKNSISIDHETNSIDVIISK</sequence>
<evidence type="ECO:0000256" key="1">
    <source>
        <dbReference type="SAM" id="Coils"/>
    </source>
</evidence>
<keyword evidence="3" id="KW-1185">Reference proteome</keyword>
<evidence type="ECO:0000313" key="2">
    <source>
        <dbReference type="EMBL" id="UUC46333.1"/>
    </source>
</evidence>
<reference evidence="2" key="1">
    <citation type="submission" date="2022-07" db="EMBL/GenBank/DDBJ databases">
        <title>Isolation, identification, and degradation of a PFOSA degrading strain from sewage treatment plant.</title>
        <authorList>
            <person name="Zhang L."/>
            <person name="Huo Y."/>
        </authorList>
    </citation>
    <scope>NUCLEOTIDE SEQUENCE</scope>
    <source>
        <strain evidence="2">C1</strain>
    </source>
</reference>
<proteinExistence type="predicted"/>
<name>A0ABY5IU19_9FLAO</name>
<evidence type="ECO:0000313" key="3">
    <source>
        <dbReference type="Proteomes" id="UP001059844"/>
    </source>
</evidence>
<dbReference type="RefSeq" id="WP_256552000.1">
    <property type="nucleotide sequence ID" value="NZ_CP101751.1"/>
</dbReference>
<dbReference type="EMBL" id="CP101751">
    <property type="protein sequence ID" value="UUC46333.1"/>
    <property type="molecule type" value="Genomic_DNA"/>
</dbReference>
<protein>
    <submittedName>
        <fullName evidence="2">Uncharacterized protein</fullName>
    </submittedName>
</protein>
<gene>
    <name evidence="2" type="ORF">NOX80_03815</name>
</gene>
<dbReference type="Proteomes" id="UP001059844">
    <property type="component" value="Chromosome"/>
</dbReference>
<accession>A0ABY5IU19</accession>
<keyword evidence="1" id="KW-0175">Coiled coil</keyword>